<dbReference type="EMBL" id="VUJU01014163">
    <property type="protein sequence ID" value="KAF0702744.1"/>
    <property type="molecule type" value="Genomic_DNA"/>
</dbReference>
<accession>A0A6G0VMV9</accession>
<evidence type="ECO:0000313" key="4">
    <source>
        <dbReference type="Proteomes" id="UP000478052"/>
    </source>
</evidence>
<reference evidence="3 4" key="1">
    <citation type="submission" date="2019-08" db="EMBL/GenBank/DDBJ databases">
        <title>Whole genome of Aphis craccivora.</title>
        <authorList>
            <person name="Voronova N.V."/>
            <person name="Shulinski R.S."/>
            <person name="Bandarenka Y.V."/>
            <person name="Zhorov D.G."/>
            <person name="Warner D."/>
        </authorList>
    </citation>
    <scope>NUCLEOTIDE SEQUENCE [LARGE SCALE GENOMIC DNA]</scope>
    <source>
        <strain evidence="3">180601</strain>
        <tissue evidence="3">Whole Body</tissue>
    </source>
</reference>
<feature type="domain" description="Transposable element P transposase-like RNase H C-terminal" evidence="2">
    <location>
        <begin position="194"/>
        <end position="228"/>
    </location>
</feature>
<feature type="domain" description="Transposable element P transposase-like GTP-binding insertion" evidence="1">
    <location>
        <begin position="3"/>
        <end position="125"/>
    </location>
</feature>
<dbReference type="OrthoDB" id="6615839at2759"/>
<gene>
    <name evidence="3" type="ORF">FWK35_00029510</name>
</gene>
<comment type="caution">
    <text evidence="3">The sequence shown here is derived from an EMBL/GenBank/DDBJ whole genome shotgun (WGS) entry which is preliminary data.</text>
</comment>
<dbReference type="Pfam" id="PF21788">
    <property type="entry name" value="TNP-like_GBD"/>
    <property type="match status" value="1"/>
</dbReference>
<dbReference type="InterPro" id="IPR048367">
    <property type="entry name" value="TNP-like_RNaseH_C"/>
</dbReference>
<dbReference type="PANTHER" id="PTHR47577">
    <property type="entry name" value="THAP DOMAIN-CONTAINING PROTEIN 6"/>
    <property type="match status" value="1"/>
</dbReference>
<keyword evidence="4" id="KW-1185">Reference proteome</keyword>
<proteinExistence type="predicted"/>
<feature type="non-terminal residue" evidence="3">
    <location>
        <position position="375"/>
    </location>
</feature>
<protein>
    <recommendedName>
        <fullName evidence="5">Transposable element P transposase</fullName>
    </recommendedName>
</protein>
<dbReference type="InterPro" id="IPR048366">
    <property type="entry name" value="TNP-like_GBD"/>
</dbReference>
<evidence type="ECO:0000259" key="1">
    <source>
        <dbReference type="Pfam" id="PF21788"/>
    </source>
</evidence>
<evidence type="ECO:0008006" key="5">
    <source>
        <dbReference type="Google" id="ProtNLM"/>
    </source>
</evidence>
<sequence length="375" mass="43743">MPHVLKNIRNRLVQKNQLKVFEIIIYIIVHPLKNYVKWEHYINVFNNDSKTMLKICPKITKAHIELNNLSKMKVKYATQIFSNSMATGIRFYRDRKLKGLEDSLETEEFTIFMNKMFDALNRKFPAEGIKKHSKDLEVLNQSIIWLDNWEQHFIDGNILEKEFLTRNTADSLRLTLKSSIDLVDECNFQYVLTSKFNQDAIEKFFGIVRQTAGPNDYPATPTFLQLYRLLSVYSLVKPPKSGNCTLSEDSNYSPALTITDLKEEAMKNPSQRIDMIVEEGRWELDDIFKDSDISKADTFDCVVYYLAGYLARRIAKKTDCPDCLAGIKNFDDVTSNYAELVNCYILFQLSPKDIFVVKEFIHLRVYCMNRLLLHD</sequence>
<dbReference type="PANTHER" id="PTHR47577:SF2">
    <property type="entry name" value="THAP DOMAIN CONTAINING 9"/>
    <property type="match status" value="1"/>
</dbReference>
<name>A0A6G0VMV9_APHCR</name>
<dbReference type="Pfam" id="PF21789">
    <property type="entry name" value="TNP-like_RNaseH_C"/>
    <property type="match status" value="1"/>
</dbReference>
<evidence type="ECO:0000313" key="3">
    <source>
        <dbReference type="EMBL" id="KAF0702744.1"/>
    </source>
</evidence>
<evidence type="ECO:0000259" key="2">
    <source>
        <dbReference type="Pfam" id="PF21789"/>
    </source>
</evidence>
<dbReference type="AlphaFoldDB" id="A0A6G0VMV9"/>
<organism evidence="3 4">
    <name type="scientific">Aphis craccivora</name>
    <name type="common">Cowpea aphid</name>
    <dbReference type="NCBI Taxonomy" id="307492"/>
    <lineage>
        <taxon>Eukaryota</taxon>
        <taxon>Metazoa</taxon>
        <taxon>Ecdysozoa</taxon>
        <taxon>Arthropoda</taxon>
        <taxon>Hexapoda</taxon>
        <taxon>Insecta</taxon>
        <taxon>Pterygota</taxon>
        <taxon>Neoptera</taxon>
        <taxon>Paraneoptera</taxon>
        <taxon>Hemiptera</taxon>
        <taxon>Sternorrhyncha</taxon>
        <taxon>Aphidomorpha</taxon>
        <taxon>Aphidoidea</taxon>
        <taxon>Aphididae</taxon>
        <taxon>Aphidini</taxon>
        <taxon>Aphis</taxon>
        <taxon>Aphis</taxon>
    </lineage>
</organism>
<dbReference type="Proteomes" id="UP000478052">
    <property type="component" value="Unassembled WGS sequence"/>
</dbReference>